<name>A0ABN9UV20_9DINO</name>
<organism evidence="3 4">
    <name type="scientific">Prorocentrum cordatum</name>
    <dbReference type="NCBI Taxonomy" id="2364126"/>
    <lineage>
        <taxon>Eukaryota</taxon>
        <taxon>Sar</taxon>
        <taxon>Alveolata</taxon>
        <taxon>Dinophyceae</taxon>
        <taxon>Prorocentrales</taxon>
        <taxon>Prorocentraceae</taxon>
        <taxon>Prorocentrum</taxon>
    </lineage>
</organism>
<feature type="transmembrane region" description="Helical" evidence="2">
    <location>
        <begin position="44"/>
        <end position="63"/>
    </location>
</feature>
<protein>
    <recommendedName>
        <fullName evidence="5">Dolichyldiphosphatase</fullName>
    </recommendedName>
</protein>
<keyword evidence="4" id="KW-1185">Reference proteome</keyword>
<keyword evidence="2" id="KW-1133">Transmembrane helix</keyword>
<dbReference type="EMBL" id="CAUYUJ010016231">
    <property type="protein sequence ID" value="CAK0863172.1"/>
    <property type="molecule type" value="Genomic_DNA"/>
</dbReference>
<sequence length="131" mass="14304">MSASWPSDCMARPQGEEAKKQGRRQQGLRPAVEKHLHRHVYCPTLIKMTVIALLWTWAGLVTFSRAHMGVHSEAQLAVGAALGVAYSLAWFRLELALSAPLARAQRLADAAWRGLGISWRECGGDPSGKGD</sequence>
<accession>A0ABN9UV20</accession>
<keyword evidence="2" id="KW-0472">Membrane</keyword>
<evidence type="ECO:0008006" key="5">
    <source>
        <dbReference type="Google" id="ProtNLM"/>
    </source>
</evidence>
<reference evidence="3" key="1">
    <citation type="submission" date="2023-10" db="EMBL/GenBank/DDBJ databases">
        <authorList>
            <person name="Chen Y."/>
            <person name="Shah S."/>
            <person name="Dougan E. K."/>
            <person name="Thang M."/>
            <person name="Chan C."/>
        </authorList>
    </citation>
    <scope>NUCLEOTIDE SEQUENCE [LARGE SCALE GENOMIC DNA]</scope>
</reference>
<gene>
    <name evidence="3" type="ORF">PCOR1329_LOCUS51385</name>
</gene>
<keyword evidence="2" id="KW-0812">Transmembrane</keyword>
<evidence type="ECO:0000256" key="2">
    <source>
        <dbReference type="SAM" id="Phobius"/>
    </source>
</evidence>
<dbReference type="SUPFAM" id="SSF48317">
    <property type="entry name" value="Acid phosphatase/Vanadium-dependent haloperoxidase"/>
    <property type="match status" value="1"/>
</dbReference>
<dbReference type="Proteomes" id="UP001189429">
    <property type="component" value="Unassembled WGS sequence"/>
</dbReference>
<dbReference type="InterPro" id="IPR036938">
    <property type="entry name" value="PAP2/HPO_sf"/>
</dbReference>
<evidence type="ECO:0000313" key="4">
    <source>
        <dbReference type="Proteomes" id="UP001189429"/>
    </source>
</evidence>
<dbReference type="Gene3D" id="1.20.144.10">
    <property type="entry name" value="Phosphatidic acid phosphatase type 2/haloperoxidase"/>
    <property type="match status" value="1"/>
</dbReference>
<comment type="caution">
    <text evidence="3">The sequence shown here is derived from an EMBL/GenBank/DDBJ whole genome shotgun (WGS) entry which is preliminary data.</text>
</comment>
<evidence type="ECO:0000256" key="1">
    <source>
        <dbReference type="SAM" id="MobiDB-lite"/>
    </source>
</evidence>
<feature type="transmembrane region" description="Helical" evidence="2">
    <location>
        <begin position="75"/>
        <end position="93"/>
    </location>
</feature>
<proteinExistence type="predicted"/>
<evidence type="ECO:0000313" key="3">
    <source>
        <dbReference type="EMBL" id="CAK0863172.1"/>
    </source>
</evidence>
<feature type="region of interest" description="Disordered" evidence="1">
    <location>
        <begin position="1"/>
        <end position="30"/>
    </location>
</feature>